<comment type="caution">
    <text evidence="3">The sequence shown here is derived from an EMBL/GenBank/DDBJ whole genome shotgun (WGS) entry which is preliminary data.</text>
</comment>
<sequence>MHQNYHFLQHLSARLKQELVGLEIVTCFSQNKDELVIGFADGEKEFYIRAGLTAHFSALSFPDDFKRARANSVNLFKQMIGQTVQDVVQHRNERSFYLQLTDDMLLLFKLFGNRSNIVLYQHGEPLHLFHKKFAADAELNPLEMHRTLPQNYSAFENADGNLRKLYPTFGELPAEYLEERNYSSATLEEKWELVQEMLEQLDNPDAYYIIRYKGKLRLSLLQLGEVVYSYPDPLEALNNYTRLYLSETGFTQQYEQAKQQLTKRLNGSKTVLEQATQQLQEMRGNRSYSQTADILMANLTNIPPQAEEVELYDFYNDQNRTFKLKRNETPQKQAEKLYRKAKNQHLEIQQLEEKAERKMEEIILLEDALNALAEVKNYKELKVYLREHAHLLSSKQQAQQQSPFRVFETEGFKILVGKSSQNNDELTQRHTYKDDMWLHAKDVSGSHVVIKHQAGKTIPVTVLEKAAQLAAYYSKRKQDSLCPVIYTPKKWVRKPKGAPAGAVVVEREKVLLVKPENPFEKRK</sequence>
<dbReference type="RefSeq" id="WP_163913185.1">
    <property type="nucleotide sequence ID" value="NZ_JAAGWD010000002.1"/>
</dbReference>
<dbReference type="Proteomes" id="UP000474777">
    <property type="component" value="Unassembled WGS sequence"/>
</dbReference>
<dbReference type="GO" id="GO:0043023">
    <property type="term" value="F:ribosomal large subunit binding"/>
    <property type="evidence" value="ECO:0007669"/>
    <property type="project" value="TreeGrafter"/>
</dbReference>
<evidence type="ECO:0000313" key="3">
    <source>
        <dbReference type="EMBL" id="NEM97103.1"/>
    </source>
</evidence>
<dbReference type="Pfam" id="PF05670">
    <property type="entry name" value="NFACT-R_1"/>
    <property type="match status" value="1"/>
</dbReference>
<dbReference type="Pfam" id="PF05833">
    <property type="entry name" value="NFACT_N"/>
    <property type="match status" value="1"/>
</dbReference>
<keyword evidence="1" id="KW-0175">Coiled coil</keyword>
<dbReference type="EMBL" id="JAAGWD010000002">
    <property type="protein sequence ID" value="NEM97103.1"/>
    <property type="molecule type" value="Genomic_DNA"/>
</dbReference>
<dbReference type="InterPro" id="IPR051608">
    <property type="entry name" value="RQC_Subunit_NEMF"/>
</dbReference>
<evidence type="ECO:0000313" key="4">
    <source>
        <dbReference type="Proteomes" id="UP000474777"/>
    </source>
</evidence>
<name>A0A6B3LMC0_9BACT</name>
<dbReference type="AlphaFoldDB" id="A0A6B3LMC0"/>
<evidence type="ECO:0000259" key="2">
    <source>
        <dbReference type="Pfam" id="PF05670"/>
    </source>
</evidence>
<accession>A0A6B3LMC0</accession>
<dbReference type="GO" id="GO:0072344">
    <property type="term" value="P:rescue of stalled ribosome"/>
    <property type="evidence" value="ECO:0007669"/>
    <property type="project" value="TreeGrafter"/>
</dbReference>
<feature type="domain" description="NFACT RNA-binding" evidence="2">
    <location>
        <begin position="407"/>
        <end position="501"/>
    </location>
</feature>
<dbReference type="PANTHER" id="PTHR15239:SF6">
    <property type="entry name" value="RIBOSOME QUALITY CONTROL COMPLEX SUBUNIT NEMF"/>
    <property type="match status" value="1"/>
</dbReference>
<reference evidence="3 4" key="1">
    <citation type="submission" date="2020-02" db="EMBL/GenBank/DDBJ databases">
        <authorList>
            <person name="Kim M.K."/>
        </authorList>
    </citation>
    <scope>NUCLEOTIDE SEQUENCE [LARGE SCALE GENOMIC DNA]</scope>
    <source>
        <strain evidence="3 4">BT327</strain>
    </source>
</reference>
<dbReference type="Gene3D" id="2.30.310.10">
    <property type="entry name" value="ibrinogen binding protein from staphylococcus aureus domain"/>
    <property type="match status" value="1"/>
</dbReference>
<dbReference type="GO" id="GO:1990112">
    <property type="term" value="C:RQC complex"/>
    <property type="evidence" value="ECO:0007669"/>
    <property type="project" value="TreeGrafter"/>
</dbReference>
<dbReference type="PANTHER" id="PTHR15239">
    <property type="entry name" value="NUCLEAR EXPORT MEDIATOR FACTOR NEMF"/>
    <property type="match status" value="1"/>
</dbReference>
<evidence type="ECO:0000256" key="1">
    <source>
        <dbReference type="SAM" id="Coils"/>
    </source>
</evidence>
<proteinExistence type="predicted"/>
<organism evidence="3 4">
    <name type="scientific">Pontibacter burrus</name>
    <dbReference type="NCBI Taxonomy" id="2704466"/>
    <lineage>
        <taxon>Bacteria</taxon>
        <taxon>Pseudomonadati</taxon>
        <taxon>Bacteroidota</taxon>
        <taxon>Cytophagia</taxon>
        <taxon>Cytophagales</taxon>
        <taxon>Hymenobacteraceae</taxon>
        <taxon>Pontibacter</taxon>
    </lineage>
</organism>
<dbReference type="InterPro" id="IPR008532">
    <property type="entry name" value="NFACT_RNA-bd"/>
</dbReference>
<feature type="coiled-coil region" evidence="1">
    <location>
        <begin position="334"/>
        <end position="368"/>
    </location>
</feature>
<feature type="coiled-coil region" evidence="1">
    <location>
        <begin position="258"/>
        <end position="285"/>
    </location>
</feature>
<keyword evidence="4" id="KW-1185">Reference proteome</keyword>
<protein>
    <submittedName>
        <fullName evidence="3">DUF814 domain-containing protein</fullName>
    </submittedName>
</protein>
<gene>
    <name evidence="3" type="ORF">GXP69_05300</name>
</gene>
<dbReference type="GO" id="GO:0000049">
    <property type="term" value="F:tRNA binding"/>
    <property type="evidence" value="ECO:0007669"/>
    <property type="project" value="TreeGrafter"/>
</dbReference>